<gene>
    <name evidence="1" type="ORF">BQ8482_110724</name>
</gene>
<dbReference type="AlphaFoldDB" id="A0A2P9ACD6"/>
<name>A0A2P9ACD6_9HYPH</name>
<protein>
    <submittedName>
        <fullName evidence="1">Uncharacterized protein</fullName>
    </submittedName>
</protein>
<organism evidence="1 2">
    <name type="scientific">Mesorhizobium delmotii</name>
    <dbReference type="NCBI Taxonomy" id="1631247"/>
    <lineage>
        <taxon>Bacteria</taxon>
        <taxon>Pseudomonadati</taxon>
        <taxon>Pseudomonadota</taxon>
        <taxon>Alphaproteobacteria</taxon>
        <taxon>Hyphomicrobiales</taxon>
        <taxon>Phyllobacteriaceae</taxon>
        <taxon>Mesorhizobium</taxon>
    </lineage>
</organism>
<accession>A0A2P9ACD6</accession>
<sequence length="72" mass="7279">MASRNCVLPDTRSAPLMSVVAGAIDVVSVTSTLLVAHPVTIVTTATAANAANFDCPIICPIRPLGGPSHQAP</sequence>
<evidence type="ECO:0000313" key="2">
    <source>
        <dbReference type="Proteomes" id="UP000245698"/>
    </source>
</evidence>
<dbReference type="EMBL" id="FUIG01000013">
    <property type="protein sequence ID" value="SJM28794.1"/>
    <property type="molecule type" value="Genomic_DNA"/>
</dbReference>
<evidence type="ECO:0000313" key="1">
    <source>
        <dbReference type="EMBL" id="SJM28794.1"/>
    </source>
</evidence>
<dbReference type="Proteomes" id="UP000245698">
    <property type="component" value="Unassembled WGS sequence"/>
</dbReference>
<proteinExistence type="predicted"/>
<keyword evidence="2" id="KW-1185">Reference proteome</keyword>
<reference evidence="2" key="1">
    <citation type="submission" date="2016-12" db="EMBL/GenBank/DDBJ databases">
        <authorList>
            <person name="Brunel B."/>
        </authorList>
    </citation>
    <scope>NUCLEOTIDE SEQUENCE [LARGE SCALE GENOMIC DNA]</scope>
</reference>